<comment type="caution">
    <text evidence="1">The sequence shown here is derived from an EMBL/GenBank/DDBJ whole genome shotgun (WGS) entry which is preliminary data.</text>
</comment>
<sequence>MSLLEWALGYVYDEGAILEFYADRTPLWWDVPAEGEPPLLHRRPGPLAAQDYVDLYTRSFGYRVVPMDGQFIAVTLDLTETRRHEMRWYLYCHEVTVSGDWPARGAAPITEQPLTFHAGAILGRDGADGTLPAIERVLPQEHWPSVLYTGDPLKPHKPHFADPRLELAIAAAAVSAIARMLGDNPELFEDPDIVRSLQSWRMLERDCCELIDSYESNLNLPDQGRPTDDPAEMCRAIMRWVRTRHSEGTLRVKFEMETDRAVEAGYVTVSGLARYLGVQRSTVQSWMKTTPQQRARKEAMAIQKAELERFPNEWIGLLHNGKRFIQVTPGLSAGDQIRTELLEVLKRHAQGVSGPGADQYIADARRRIESASEDELWAFYRYQWGQDADPTWRMHRHKQELYSNLIQRSSSMDTTGLPRIGGSRGDH</sequence>
<protein>
    <submittedName>
        <fullName evidence="1">Uncharacterized protein</fullName>
    </submittedName>
</protein>
<name>A0A829HLP3_9MYCO</name>
<gene>
    <name evidence="1" type="ORF">J108_23845</name>
</gene>
<organism evidence="1 2">
    <name type="scientific">Mycobacteroides abscessus subsp. bolletii CRM-0020</name>
    <dbReference type="NCBI Taxonomy" id="1306401"/>
    <lineage>
        <taxon>Bacteria</taxon>
        <taxon>Bacillati</taxon>
        <taxon>Actinomycetota</taxon>
        <taxon>Actinomycetes</taxon>
        <taxon>Mycobacteriales</taxon>
        <taxon>Mycobacteriaceae</taxon>
        <taxon>Mycobacteroides</taxon>
        <taxon>Mycobacteroides abscessus</taxon>
    </lineage>
</organism>
<dbReference type="RefSeq" id="WP_020724538.1">
    <property type="nucleotide sequence ID" value="NZ_ATFQ01000041.1"/>
</dbReference>
<dbReference type="EMBL" id="ATFQ01000041">
    <property type="protein sequence ID" value="EPQ20937.1"/>
    <property type="molecule type" value="Genomic_DNA"/>
</dbReference>
<dbReference type="Proteomes" id="UP000014969">
    <property type="component" value="Unassembled WGS sequence"/>
</dbReference>
<accession>A0A829HLP3</accession>
<dbReference type="AlphaFoldDB" id="A0A829HLP3"/>
<reference evidence="1 2" key="1">
    <citation type="journal article" date="2013" name="Genome Announc.">
        <title>Genome Sequence of an Epidemic Isolate of Mycobacterium abscessus subsp. bolletii from Rio de Janeiro, Brazil.</title>
        <authorList>
            <person name="Davidson R.M."/>
            <person name="Reynolds P.R."/>
            <person name="Farias-Hesson E."/>
            <person name="Duarte R.S."/>
            <person name="Jackson M."/>
            <person name="Strong M."/>
        </authorList>
    </citation>
    <scope>NUCLEOTIDE SEQUENCE [LARGE SCALE GENOMIC DNA]</scope>
    <source>
        <strain evidence="1 2">CRM-0020</strain>
    </source>
</reference>
<evidence type="ECO:0000313" key="2">
    <source>
        <dbReference type="Proteomes" id="UP000014969"/>
    </source>
</evidence>
<evidence type="ECO:0000313" key="1">
    <source>
        <dbReference type="EMBL" id="EPQ20937.1"/>
    </source>
</evidence>
<proteinExistence type="predicted"/>